<dbReference type="PANTHER" id="PTHR22926">
    <property type="entry name" value="PHOSPHO-N-ACETYLMURAMOYL-PENTAPEPTIDE-TRANSFERASE"/>
    <property type="match status" value="1"/>
</dbReference>
<dbReference type="InterPro" id="IPR000715">
    <property type="entry name" value="Glycosyl_transferase_4"/>
</dbReference>
<accession>A0A9X2FBB0</accession>
<keyword evidence="4 8" id="KW-0812">Transmembrane</keyword>
<proteinExistence type="predicted"/>
<feature type="binding site" evidence="7">
    <location>
        <position position="167"/>
    </location>
    <ligand>
        <name>Mg(2+)</name>
        <dbReference type="ChEBI" id="CHEBI:18420"/>
    </ligand>
</feature>
<dbReference type="GO" id="GO:0046872">
    <property type="term" value="F:metal ion binding"/>
    <property type="evidence" value="ECO:0007669"/>
    <property type="project" value="UniProtKB-KW"/>
</dbReference>
<feature type="transmembrane region" description="Helical" evidence="8">
    <location>
        <begin position="250"/>
        <end position="273"/>
    </location>
</feature>
<feature type="transmembrane region" description="Helical" evidence="8">
    <location>
        <begin position="141"/>
        <end position="160"/>
    </location>
</feature>
<organism evidence="9 10">
    <name type="scientific">Aeoliella straminimaris</name>
    <dbReference type="NCBI Taxonomy" id="2954799"/>
    <lineage>
        <taxon>Bacteria</taxon>
        <taxon>Pseudomonadati</taxon>
        <taxon>Planctomycetota</taxon>
        <taxon>Planctomycetia</taxon>
        <taxon>Pirellulales</taxon>
        <taxon>Lacipirellulaceae</taxon>
        <taxon>Aeoliella</taxon>
    </lineage>
</organism>
<dbReference type="GO" id="GO:0005886">
    <property type="term" value="C:plasma membrane"/>
    <property type="evidence" value="ECO:0007669"/>
    <property type="project" value="UniProtKB-SubCell"/>
</dbReference>
<comment type="caution">
    <text evidence="9">The sequence shown here is derived from an EMBL/GenBank/DDBJ whole genome shotgun (WGS) entry which is preliminary data.</text>
</comment>
<keyword evidence="3 9" id="KW-0808">Transferase</keyword>
<dbReference type="PROSITE" id="PS01348">
    <property type="entry name" value="MRAY_2"/>
    <property type="match status" value="1"/>
</dbReference>
<comment type="subcellular location">
    <subcellularLocation>
        <location evidence="1">Cell membrane</location>
        <topology evidence="1">Multi-pass membrane protein</topology>
    </subcellularLocation>
</comment>
<keyword evidence="2" id="KW-1003">Cell membrane</keyword>
<dbReference type="AlphaFoldDB" id="A0A9X2FBB0"/>
<dbReference type="Pfam" id="PF00953">
    <property type="entry name" value="Glycos_transf_4"/>
    <property type="match status" value="1"/>
</dbReference>
<dbReference type="GO" id="GO:0016780">
    <property type="term" value="F:phosphotransferase activity, for other substituted phosphate groups"/>
    <property type="evidence" value="ECO:0007669"/>
    <property type="project" value="InterPro"/>
</dbReference>
<keyword evidence="5 8" id="KW-1133">Transmembrane helix</keyword>
<feature type="binding site" evidence="7">
    <location>
        <position position="227"/>
    </location>
    <ligand>
        <name>Mg(2+)</name>
        <dbReference type="ChEBI" id="CHEBI:18420"/>
    </ligand>
</feature>
<dbReference type="GO" id="GO:0044038">
    <property type="term" value="P:cell wall macromolecule biosynthetic process"/>
    <property type="evidence" value="ECO:0007669"/>
    <property type="project" value="TreeGrafter"/>
</dbReference>
<evidence type="ECO:0000313" key="9">
    <source>
        <dbReference type="EMBL" id="MCO6044962.1"/>
    </source>
</evidence>
<feature type="transmembrane region" description="Helical" evidence="8">
    <location>
        <begin position="49"/>
        <end position="76"/>
    </location>
</feature>
<keyword evidence="7" id="KW-0479">Metal-binding</keyword>
<evidence type="ECO:0000256" key="1">
    <source>
        <dbReference type="ARBA" id="ARBA00004651"/>
    </source>
</evidence>
<feature type="transmembrane region" description="Helical" evidence="8">
    <location>
        <begin position="330"/>
        <end position="356"/>
    </location>
</feature>
<feature type="transmembrane region" description="Helical" evidence="8">
    <location>
        <begin position="88"/>
        <end position="106"/>
    </location>
</feature>
<feature type="transmembrane region" description="Helical" evidence="8">
    <location>
        <begin position="221"/>
        <end position="244"/>
    </location>
</feature>
<feature type="transmembrane region" description="Helical" evidence="8">
    <location>
        <begin position="196"/>
        <end position="214"/>
    </location>
</feature>
<reference evidence="9" key="1">
    <citation type="submission" date="2022-06" db="EMBL/GenBank/DDBJ databases">
        <title>Aeoliella straminimaris, a novel planctomycete from sediments.</title>
        <authorList>
            <person name="Vitorino I.R."/>
            <person name="Lage O.M."/>
        </authorList>
    </citation>
    <scope>NUCLEOTIDE SEQUENCE</scope>
    <source>
        <strain evidence="9">ICT_H6.2</strain>
    </source>
</reference>
<feature type="transmembrane region" description="Helical" evidence="8">
    <location>
        <begin position="6"/>
        <end position="28"/>
    </location>
</feature>
<protein>
    <submittedName>
        <fullName evidence="9">Undecaprenyl/decaprenyl-phosphate alpha-N-acetylglucosaminyl 1-phosphate transferase</fullName>
    </submittedName>
</protein>
<dbReference type="InterPro" id="IPR018480">
    <property type="entry name" value="PNAcMuramoyl-5peptid_Trfase_CS"/>
</dbReference>
<evidence type="ECO:0000256" key="6">
    <source>
        <dbReference type="ARBA" id="ARBA00023136"/>
    </source>
</evidence>
<evidence type="ECO:0000256" key="4">
    <source>
        <dbReference type="ARBA" id="ARBA00022692"/>
    </source>
</evidence>
<keyword evidence="7" id="KW-0460">Magnesium</keyword>
<evidence type="ECO:0000256" key="7">
    <source>
        <dbReference type="PIRSR" id="PIRSR600715-1"/>
    </source>
</evidence>
<gene>
    <name evidence="9" type="ORF">NG895_13715</name>
</gene>
<evidence type="ECO:0000256" key="5">
    <source>
        <dbReference type="ARBA" id="ARBA00022989"/>
    </source>
</evidence>
<dbReference type="PANTHER" id="PTHR22926:SF3">
    <property type="entry name" value="UNDECAPRENYL-PHOSPHATE ALPHA-N-ACETYLGLUCOSAMINYL 1-PHOSPHATE TRANSFERASE"/>
    <property type="match status" value="1"/>
</dbReference>
<evidence type="ECO:0000256" key="2">
    <source>
        <dbReference type="ARBA" id="ARBA00022475"/>
    </source>
</evidence>
<comment type="cofactor">
    <cofactor evidence="7">
        <name>Mg(2+)</name>
        <dbReference type="ChEBI" id="CHEBI:18420"/>
    </cofactor>
</comment>
<keyword evidence="6 8" id="KW-0472">Membrane</keyword>
<feature type="transmembrane region" description="Helical" evidence="8">
    <location>
        <begin position="304"/>
        <end position="324"/>
    </location>
</feature>
<sequence length="531" mass="57052">MLDSTTLLYLIAGVGSCVMSLILTPVVRETSKKLGFVDRPDQRRKAHKAPVALGGGAAVFLSMVITMVIVFVVASLYGLNVKTPWNHLPLGCLAIGATAIVALGLLDDLKGMRGRYKLLGQLAIAGLLIWSGVRIEGFTAFGYPINLGWFAIPGTLFWLVGTTNAVNLIDGIDGLAGGVGFILCITLAAICGWQGNVAMAAIVLALSGALLGFLRYNFAPATIYLGDAGSMLVGLVCGTIAVLANGKSSAAMAFAVPIAVWSIPILDSFAALLRRKLTGRSMFAPDRGHLHHSLLVRGWTVQQASLFIALICATTCLSAVLSIYLKKEWIALVTVAAVMVFLVSTKTFGHIEFALLKGRMSRFANSLATAESANGASVRESSLQLQGSREWNKLWTAIIEAADTYHLTRIKLSIDIPLLHESFYATWDTSRNVDSEATLWRLTHPLVVDDQQVGQMDITGETMAEARGSTLNQIGQVLDFLEPIEEDIRYIRENIKADDLSMRVSRVVEHPLIGPTPAGSVTSPTDSSLIR</sequence>
<dbReference type="GO" id="GO:0071555">
    <property type="term" value="P:cell wall organization"/>
    <property type="evidence" value="ECO:0007669"/>
    <property type="project" value="TreeGrafter"/>
</dbReference>
<feature type="transmembrane region" description="Helical" evidence="8">
    <location>
        <begin position="172"/>
        <end position="190"/>
    </location>
</feature>
<feature type="transmembrane region" description="Helical" evidence="8">
    <location>
        <begin position="118"/>
        <end position="135"/>
    </location>
</feature>
<dbReference type="CDD" id="cd06853">
    <property type="entry name" value="GT_WecA_like"/>
    <property type="match status" value="1"/>
</dbReference>
<evidence type="ECO:0000256" key="8">
    <source>
        <dbReference type="SAM" id="Phobius"/>
    </source>
</evidence>
<keyword evidence="10" id="KW-1185">Reference proteome</keyword>
<dbReference type="GO" id="GO:0009103">
    <property type="term" value="P:lipopolysaccharide biosynthetic process"/>
    <property type="evidence" value="ECO:0007669"/>
    <property type="project" value="TreeGrafter"/>
</dbReference>
<evidence type="ECO:0000313" key="10">
    <source>
        <dbReference type="Proteomes" id="UP001155241"/>
    </source>
</evidence>
<name>A0A9X2FBB0_9BACT</name>
<dbReference type="RefSeq" id="WP_252853075.1">
    <property type="nucleotide sequence ID" value="NZ_JAMXLR010000048.1"/>
</dbReference>
<dbReference type="EMBL" id="JAMXLR010000048">
    <property type="protein sequence ID" value="MCO6044962.1"/>
    <property type="molecule type" value="Genomic_DNA"/>
</dbReference>
<dbReference type="Proteomes" id="UP001155241">
    <property type="component" value="Unassembled WGS sequence"/>
</dbReference>
<evidence type="ECO:0000256" key="3">
    <source>
        <dbReference type="ARBA" id="ARBA00022679"/>
    </source>
</evidence>